<protein>
    <submittedName>
        <fullName evidence="2">Uncharacterized protein</fullName>
    </submittedName>
</protein>
<gene>
    <name evidence="2" type="ORF">CITCOLO1_LOCUS1119</name>
</gene>
<sequence>MRKFHNARTGIVLDHELNVLPRKHPTSLLSSSLPPYALREHHSFVLTEIFFLCSSISFAIPTLAIVSGVAFGTV</sequence>
<accession>A0ABP0XP96</accession>
<keyword evidence="1" id="KW-0812">Transmembrane</keyword>
<evidence type="ECO:0000313" key="3">
    <source>
        <dbReference type="Proteomes" id="UP001642487"/>
    </source>
</evidence>
<reference evidence="2 3" key="1">
    <citation type="submission" date="2024-03" db="EMBL/GenBank/DDBJ databases">
        <authorList>
            <person name="Gkanogiannis A."/>
            <person name="Becerra Lopez-Lavalle L."/>
        </authorList>
    </citation>
    <scope>NUCLEOTIDE SEQUENCE [LARGE SCALE GENOMIC DNA]</scope>
</reference>
<keyword evidence="3" id="KW-1185">Reference proteome</keyword>
<dbReference type="Proteomes" id="UP001642487">
    <property type="component" value="Chromosome 1"/>
</dbReference>
<evidence type="ECO:0000256" key="1">
    <source>
        <dbReference type="SAM" id="Phobius"/>
    </source>
</evidence>
<dbReference type="EMBL" id="OZ021735">
    <property type="protein sequence ID" value="CAK9309537.1"/>
    <property type="molecule type" value="Genomic_DNA"/>
</dbReference>
<feature type="transmembrane region" description="Helical" evidence="1">
    <location>
        <begin position="49"/>
        <end position="71"/>
    </location>
</feature>
<keyword evidence="1" id="KW-1133">Transmembrane helix</keyword>
<evidence type="ECO:0000313" key="2">
    <source>
        <dbReference type="EMBL" id="CAK9309537.1"/>
    </source>
</evidence>
<organism evidence="2 3">
    <name type="scientific">Citrullus colocynthis</name>
    <name type="common">colocynth</name>
    <dbReference type="NCBI Taxonomy" id="252529"/>
    <lineage>
        <taxon>Eukaryota</taxon>
        <taxon>Viridiplantae</taxon>
        <taxon>Streptophyta</taxon>
        <taxon>Embryophyta</taxon>
        <taxon>Tracheophyta</taxon>
        <taxon>Spermatophyta</taxon>
        <taxon>Magnoliopsida</taxon>
        <taxon>eudicotyledons</taxon>
        <taxon>Gunneridae</taxon>
        <taxon>Pentapetalae</taxon>
        <taxon>rosids</taxon>
        <taxon>fabids</taxon>
        <taxon>Cucurbitales</taxon>
        <taxon>Cucurbitaceae</taxon>
        <taxon>Benincaseae</taxon>
        <taxon>Citrullus</taxon>
    </lineage>
</organism>
<name>A0ABP0XP96_9ROSI</name>
<proteinExistence type="predicted"/>
<keyword evidence="1" id="KW-0472">Membrane</keyword>